<feature type="coiled-coil region" evidence="1">
    <location>
        <begin position="315"/>
        <end position="356"/>
    </location>
</feature>
<dbReference type="EMBL" id="AP028912">
    <property type="protein sequence ID" value="BES93169.1"/>
    <property type="molecule type" value="Genomic_DNA"/>
</dbReference>
<sequence length="775" mass="89457">MEPAQQTTNDQVDHREPTTSVMMETTNSRPNPAYASTSQLTDDFADEQNFDAFQKLGNELNYRIKTLERTHLSKLNLLARIRHEVEGLRQKRNLQRATMEELQTRVESLTLTKKAAEQKKYADRKNNLEFLRMEFEAVSENYAYIENVIEKIQSLLENDEGNSMNLLGDIASECAAQLSKSSDFKMEIEKCHRIFHGKTGEILEEKKLYKASLLETLRLCKDLASDKEMFEVERREKLSTVRALDRENEDSNARILESTQKLRELNGTLAQLSADWKSDREIRYEALAKIKTTIDSKRQLVNSRFQALESDQQGVESESEEQDDVKNQIAAADSRLESIADEIQKMTADVSEIRVEDRSALCDNLEANDAPLADILEHLTGEISGVQKEMIESLLLVNGDANSKELKLAACEENLASMKFQIDMLKHEMSEKTKEFEDIKGKLGDLRAKLVLLENDEKLKELQNKIDKSKDHYEALVKKISSTKENLKKADTEIKVLEVEIVSLDDQLAGLVAKEEQIAMTRTEDDLRLEGVQRAIEESRRDVEEIKNKIESRMKEQDVEDDIKQVSSDLEKRKNENAEEIARMKAKLDDERLRAQENVKRLQLSFEESMKPFSREIDQTEKKISRMEDELNDDANRLSASTQMTIDMIKERLSLVDKLIEEFGRLERRARIKKEMSRSLQVMAKIKEHLSTTFQGINKCLDMPSFVGTPSYAIYRRQLDIFQKRSMEFDSARKTRCSDPDYQQELADWAFNFFGIRSFSGFGSELFSSPDFDFY</sequence>
<feature type="coiled-coil region" evidence="1">
    <location>
        <begin position="408"/>
        <end position="637"/>
    </location>
</feature>
<dbReference type="Proteomes" id="UP001307889">
    <property type="component" value="Chromosome 4"/>
</dbReference>
<evidence type="ECO:0000313" key="3">
    <source>
        <dbReference type="EMBL" id="BES93169.1"/>
    </source>
</evidence>
<name>A0ABN7AP12_9HEMI</name>
<feature type="compositionally biased region" description="Polar residues" evidence="2">
    <location>
        <begin position="18"/>
        <end position="36"/>
    </location>
</feature>
<evidence type="ECO:0000256" key="2">
    <source>
        <dbReference type="SAM" id="MobiDB-lite"/>
    </source>
</evidence>
<gene>
    <name evidence="3" type="ORF">NTJ_05978</name>
</gene>
<feature type="coiled-coil region" evidence="1">
    <location>
        <begin position="85"/>
        <end position="119"/>
    </location>
</feature>
<reference evidence="3 4" key="1">
    <citation type="submission" date="2023-09" db="EMBL/GenBank/DDBJ databases">
        <title>Nesidiocoris tenuis whole genome shotgun sequence.</title>
        <authorList>
            <person name="Shibata T."/>
            <person name="Shimoda M."/>
            <person name="Kobayashi T."/>
            <person name="Uehara T."/>
        </authorList>
    </citation>
    <scope>NUCLEOTIDE SEQUENCE [LARGE SCALE GENOMIC DNA]</scope>
    <source>
        <strain evidence="3 4">Japan</strain>
    </source>
</reference>
<feature type="region of interest" description="Disordered" evidence="2">
    <location>
        <begin position="1"/>
        <end position="36"/>
    </location>
</feature>
<proteinExistence type="predicted"/>
<keyword evidence="1" id="KW-0175">Coiled coil</keyword>
<feature type="compositionally biased region" description="Polar residues" evidence="2">
    <location>
        <begin position="1"/>
        <end position="10"/>
    </location>
</feature>
<evidence type="ECO:0000256" key="1">
    <source>
        <dbReference type="SAM" id="Coils"/>
    </source>
</evidence>
<accession>A0ABN7AP12</accession>
<keyword evidence="4" id="KW-1185">Reference proteome</keyword>
<evidence type="ECO:0000313" key="4">
    <source>
        <dbReference type="Proteomes" id="UP001307889"/>
    </source>
</evidence>
<organism evidence="3 4">
    <name type="scientific">Nesidiocoris tenuis</name>
    <dbReference type="NCBI Taxonomy" id="355587"/>
    <lineage>
        <taxon>Eukaryota</taxon>
        <taxon>Metazoa</taxon>
        <taxon>Ecdysozoa</taxon>
        <taxon>Arthropoda</taxon>
        <taxon>Hexapoda</taxon>
        <taxon>Insecta</taxon>
        <taxon>Pterygota</taxon>
        <taxon>Neoptera</taxon>
        <taxon>Paraneoptera</taxon>
        <taxon>Hemiptera</taxon>
        <taxon>Heteroptera</taxon>
        <taxon>Panheteroptera</taxon>
        <taxon>Cimicomorpha</taxon>
        <taxon>Miridae</taxon>
        <taxon>Dicyphina</taxon>
        <taxon>Nesidiocoris</taxon>
    </lineage>
</organism>
<protein>
    <submittedName>
        <fullName evidence="3">Uncharacterized protein</fullName>
    </submittedName>
</protein>
<dbReference type="Gene3D" id="1.10.287.1490">
    <property type="match status" value="1"/>
</dbReference>